<gene>
    <name evidence="12" type="primary">LOC100905846</name>
</gene>
<dbReference type="Gene3D" id="6.10.280.70">
    <property type="match status" value="1"/>
</dbReference>
<evidence type="ECO:0000313" key="12">
    <source>
        <dbReference type="RefSeq" id="XP_003737606.1"/>
    </source>
</evidence>
<dbReference type="KEGG" id="goe:100905846"/>
<comment type="similarity">
    <text evidence="2 10">Belongs to the ATPase d subunit family.</text>
</comment>
<evidence type="ECO:0000256" key="9">
    <source>
        <dbReference type="ARBA" id="ARBA00023136"/>
    </source>
</evidence>
<dbReference type="AlphaFoldDB" id="A0AAJ6VUU5"/>
<keyword evidence="5 10" id="KW-0375">Hydrogen ion transport</keyword>
<sequence>MARRVTQSAVNWAKFAELVPKDQTSHFAALRNKSDNYVRIVHELPEGLPAIDFSMYKSKLGNPKLAEEFEQKYKAVKIPYPEDKHTPTIQAQGEEAKKSIAEWIRDSNMRIKALEEEKARLASMVPLEHMTMEDFQEQFPHLAWNPDKPTFWPHDQESQRLIQEGLELAASGKEDEDH</sequence>
<keyword evidence="4" id="KW-0138">CF(0)</keyword>
<protein>
    <recommendedName>
        <fullName evidence="10">ATP synthase subunit d, mitochondrial</fullName>
    </recommendedName>
</protein>
<evidence type="ECO:0000256" key="6">
    <source>
        <dbReference type="ARBA" id="ARBA00022792"/>
    </source>
</evidence>
<dbReference type="GeneID" id="100905846"/>
<evidence type="ECO:0000256" key="8">
    <source>
        <dbReference type="ARBA" id="ARBA00023128"/>
    </source>
</evidence>
<keyword evidence="7 10" id="KW-0406">Ion transport</keyword>
<comment type="subcellular location">
    <subcellularLocation>
        <location evidence="1 10">Mitochondrion inner membrane</location>
    </subcellularLocation>
</comment>
<dbReference type="SUPFAM" id="SSF161065">
    <property type="entry name" value="ATP synthase D chain-like"/>
    <property type="match status" value="1"/>
</dbReference>
<dbReference type="PIRSF" id="PIRSF005514">
    <property type="entry name" value="ATPase_F0_D_mt"/>
    <property type="match status" value="1"/>
</dbReference>
<keyword evidence="3 10" id="KW-0813">Transport</keyword>
<evidence type="ECO:0000256" key="1">
    <source>
        <dbReference type="ARBA" id="ARBA00004273"/>
    </source>
</evidence>
<evidence type="ECO:0000256" key="5">
    <source>
        <dbReference type="ARBA" id="ARBA00022781"/>
    </source>
</evidence>
<name>A0AAJ6VUU5_9ACAR</name>
<keyword evidence="9 10" id="KW-0472">Membrane</keyword>
<keyword evidence="6 10" id="KW-0999">Mitochondrion inner membrane</keyword>
<dbReference type="GO" id="GO:0015986">
    <property type="term" value="P:proton motive force-driven ATP synthesis"/>
    <property type="evidence" value="ECO:0007669"/>
    <property type="project" value="UniProtKB-UniRule"/>
</dbReference>
<organism evidence="11 12">
    <name type="scientific">Galendromus occidentalis</name>
    <name type="common">western predatory mite</name>
    <dbReference type="NCBI Taxonomy" id="34638"/>
    <lineage>
        <taxon>Eukaryota</taxon>
        <taxon>Metazoa</taxon>
        <taxon>Ecdysozoa</taxon>
        <taxon>Arthropoda</taxon>
        <taxon>Chelicerata</taxon>
        <taxon>Arachnida</taxon>
        <taxon>Acari</taxon>
        <taxon>Parasitiformes</taxon>
        <taxon>Mesostigmata</taxon>
        <taxon>Gamasina</taxon>
        <taxon>Phytoseioidea</taxon>
        <taxon>Phytoseiidae</taxon>
        <taxon>Typhlodrominae</taxon>
        <taxon>Galendromus</taxon>
    </lineage>
</organism>
<evidence type="ECO:0000256" key="4">
    <source>
        <dbReference type="ARBA" id="ARBA00022547"/>
    </source>
</evidence>
<dbReference type="GO" id="GO:0005743">
    <property type="term" value="C:mitochondrial inner membrane"/>
    <property type="evidence" value="ECO:0007669"/>
    <property type="project" value="UniProtKB-SubCell"/>
</dbReference>
<dbReference type="InterPro" id="IPR008689">
    <property type="entry name" value="ATP_synth_F0_dsu_mt"/>
</dbReference>
<dbReference type="GO" id="GO:0015078">
    <property type="term" value="F:proton transmembrane transporter activity"/>
    <property type="evidence" value="ECO:0007669"/>
    <property type="project" value="InterPro"/>
</dbReference>
<keyword evidence="11" id="KW-1185">Reference proteome</keyword>
<dbReference type="InterPro" id="IPR036228">
    <property type="entry name" value="ATP_synth_F0_dsu_sf_mt"/>
</dbReference>
<accession>A0AAJ6VUU5</accession>
<evidence type="ECO:0000256" key="10">
    <source>
        <dbReference type="PIRNR" id="PIRNR005514"/>
    </source>
</evidence>
<evidence type="ECO:0000256" key="3">
    <source>
        <dbReference type="ARBA" id="ARBA00022448"/>
    </source>
</evidence>
<evidence type="ECO:0000256" key="2">
    <source>
        <dbReference type="ARBA" id="ARBA00006842"/>
    </source>
</evidence>
<keyword evidence="8 10" id="KW-0496">Mitochondrion</keyword>
<proteinExistence type="inferred from homology"/>
<dbReference type="PANTHER" id="PTHR12700">
    <property type="entry name" value="ATP SYNTHASE SUBUNIT D, MITOCHONDRIAL"/>
    <property type="match status" value="1"/>
</dbReference>
<dbReference type="RefSeq" id="XP_003737606.1">
    <property type="nucleotide sequence ID" value="XM_003737558.2"/>
</dbReference>
<dbReference type="GO" id="GO:0045259">
    <property type="term" value="C:proton-transporting ATP synthase complex"/>
    <property type="evidence" value="ECO:0007669"/>
    <property type="project" value="UniProtKB-KW"/>
</dbReference>
<comment type="function">
    <text evidence="10">Mitochondrial membrane ATP synthase (F(1)F(0) ATP synthase or Complex V) produces ATP from ADP in the presence of a proton gradient across the membrane which is generated by electron transport complexes of the respiratory chain. F-type ATPases consist of two structural domains, F(1) - containing the extramembraneous catalytic core, and F(0) - containing the membrane proton channel, linked together by a central stalk and a peripheral stalk. During catalysis, ATP synthesis in the catalytic domain of F(1) is coupled via a rotary mechanism of the central stalk subunits to proton translocation.</text>
</comment>
<dbReference type="Proteomes" id="UP000694867">
    <property type="component" value="Unplaced"/>
</dbReference>
<dbReference type="Pfam" id="PF05873">
    <property type="entry name" value="Mt_ATP-synt_D"/>
    <property type="match status" value="1"/>
</dbReference>
<evidence type="ECO:0000256" key="7">
    <source>
        <dbReference type="ARBA" id="ARBA00023065"/>
    </source>
</evidence>
<reference evidence="12" key="1">
    <citation type="submission" date="2025-08" db="UniProtKB">
        <authorList>
            <consortium name="RefSeq"/>
        </authorList>
    </citation>
    <scope>IDENTIFICATION</scope>
</reference>
<evidence type="ECO:0000313" key="11">
    <source>
        <dbReference type="Proteomes" id="UP000694867"/>
    </source>
</evidence>